<dbReference type="SMART" id="SM00388">
    <property type="entry name" value="HisKA"/>
    <property type="match status" value="1"/>
</dbReference>
<evidence type="ECO:0000256" key="9">
    <source>
        <dbReference type="SAM" id="MobiDB-lite"/>
    </source>
</evidence>
<dbReference type="InterPro" id="IPR035965">
    <property type="entry name" value="PAS-like_dom_sf"/>
</dbReference>
<proteinExistence type="predicted"/>
<dbReference type="Proteomes" id="UP000501325">
    <property type="component" value="Chromosome"/>
</dbReference>
<dbReference type="InterPro" id="IPR003661">
    <property type="entry name" value="HisK_dim/P_dom"/>
</dbReference>
<dbReference type="Gene3D" id="3.30.450.20">
    <property type="entry name" value="PAS domain"/>
    <property type="match status" value="1"/>
</dbReference>
<dbReference type="AlphaFoldDB" id="A0AB37EC67"/>
<dbReference type="SMART" id="SM00387">
    <property type="entry name" value="HATPase_c"/>
    <property type="match status" value="1"/>
</dbReference>
<keyword evidence="6 11" id="KW-0418">Kinase</keyword>
<keyword evidence="5" id="KW-0547">Nucleotide-binding</keyword>
<evidence type="ECO:0000256" key="5">
    <source>
        <dbReference type="ARBA" id="ARBA00022741"/>
    </source>
</evidence>
<evidence type="ECO:0000313" key="11">
    <source>
        <dbReference type="EMBL" id="QIH74628.1"/>
    </source>
</evidence>
<dbReference type="GO" id="GO:0005524">
    <property type="term" value="F:ATP binding"/>
    <property type="evidence" value="ECO:0007669"/>
    <property type="project" value="UniProtKB-KW"/>
</dbReference>
<reference evidence="11 12" key="1">
    <citation type="submission" date="2020-01" db="EMBL/GenBank/DDBJ databases">
        <authorList>
            <person name="Wang S."/>
        </authorList>
    </citation>
    <scope>NUCLEOTIDE SEQUENCE [LARGE SCALE GENOMIC DNA]</scope>
    <source>
        <strain evidence="11 12">D151-2-6</strain>
    </source>
</reference>
<comment type="catalytic activity">
    <reaction evidence="1">
        <text>ATP + protein L-histidine = ADP + protein N-phospho-L-histidine.</text>
        <dbReference type="EC" id="2.7.13.3"/>
    </reaction>
</comment>
<name>A0AB37EC67_9CAUL</name>
<evidence type="ECO:0000256" key="1">
    <source>
        <dbReference type="ARBA" id="ARBA00000085"/>
    </source>
</evidence>
<dbReference type="CDD" id="cd00130">
    <property type="entry name" value="PAS"/>
    <property type="match status" value="1"/>
</dbReference>
<dbReference type="GO" id="GO:0000155">
    <property type="term" value="F:phosphorelay sensor kinase activity"/>
    <property type="evidence" value="ECO:0007669"/>
    <property type="project" value="InterPro"/>
</dbReference>
<keyword evidence="8" id="KW-0902">Two-component regulatory system</keyword>
<dbReference type="InterPro" id="IPR004358">
    <property type="entry name" value="Sig_transdc_His_kin-like_C"/>
</dbReference>
<dbReference type="EC" id="2.7.13.3" evidence="2"/>
<organism evidence="11 12">
    <name type="scientific">Brevundimonas mediterranea</name>
    <dbReference type="NCBI Taxonomy" id="74329"/>
    <lineage>
        <taxon>Bacteria</taxon>
        <taxon>Pseudomonadati</taxon>
        <taxon>Pseudomonadota</taxon>
        <taxon>Alphaproteobacteria</taxon>
        <taxon>Caulobacterales</taxon>
        <taxon>Caulobacteraceae</taxon>
        <taxon>Brevundimonas</taxon>
    </lineage>
</organism>
<dbReference type="PROSITE" id="PS50109">
    <property type="entry name" value="HIS_KIN"/>
    <property type="match status" value="1"/>
</dbReference>
<dbReference type="Pfam" id="PF02518">
    <property type="entry name" value="HATPase_c"/>
    <property type="match status" value="1"/>
</dbReference>
<dbReference type="SUPFAM" id="SSF55785">
    <property type="entry name" value="PYP-like sensor domain (PAS domain)"/>
    <property type="match status" value="1"/>
</dbReference>
<dbReference type="PRINTS" id="PR00344">
    <property type="entry name" value="BCTRLSENSOR"/>
</dbReference>
<evidence type="ECO:0000259" key="10">
    <source>
        <dbReference type="PROSITE" id="PS50109"/>
    </source>
</evidence>
<dbReference type="InterPro" id="IPR036890">
    <property type="entry name" value="HATPase_C_sf"/>
</dbReference>
<feature type="domain" description="Histidine kinase" evidence="10">
    <location>
        <begin position="140"/>
        <end position="352"/>
    </location>
</feature>
<evidence type="ECO:0000313" key="12">
    <source>
        <dbReference type="Proteomes" id="UP000501325"/>
    </source>
</evidence>
<accession>A0AB37EC67</accession>
<feature type="region of interest" description="Disordered" evidence="9">
    <location>
        <begin position="356"/>
        <end position="375"/>
    </location>
</feature>
<evidence type="ECO:0000256" key="7">
    <source>
        <dbReference type="ARBA" id="ARBA00022840"/>
    </source>
</evidence>
<dbReference type="Gene3D" id="1.10.287.130">
    <property type="match status" value="1"/>
</dbReference>
<dbReference type="EMBL" id="CP048751">
    <property type="protein sequence ID" value="QIH74628.1"/>
    <property type="molecule type" value="Genomic_DNA"/>
</dbReference>
<protein>
    <recommendedName>
        <fullName evidence="2">histidine kinase</fullName>
        <ecNumber evidence="2">2.7.13.3</ecNumber>
    </recommendedName>
</protein>
<keyword evidence="4" id="KW-0808">Transferase</keyword>
<evidence type="ECO:0000256" key="6">
    <source>
        <dbReference type="ARBA" id="ARBA00022777"/>
    </source>
</evidence>
<keyword evidence="7" id="KW-0067">ATP-binding</keyword>
<dbReference type="KEGG" id="bmed:GYM46_10855"/>
<dbReference type="InterPro" id="IPR000014">
    <property type="entry name" value="PAS"/>
</dbReference>
<dbReference type="PANTHER" id="PTHR43065:SF10">
    <property type="entry name" value="PEROXIDE STRESS-ACTIVATED HISTIDINE KINASE MAK3"/>
    <property type="match status" value="1"/>
</dbReference>
<evidence type="ECO:0000256" key="2">
    <source>
        <dbReference type="ARBA" id="ARBA00012438"/>
    </source>
</evidence>
<dbReference type="InterPro" id="IPR036097">
    <property type="entry name" value="HisK_dim/P_sf"/>
</dbReference>
<evidence type="ECO:0000256" key="8">
    <source>
        <dbReference type="ARBA" id="ARBA00023012"/>
    </source>
</evidence>
<dbReference type="SUPFAM" id="SSF55874">
    <property type="entry name" value="ATPase domain of HSP90 chaperone/DNA topoisomerase II/histidine kinase"/>
    <property type="match status" value="1"/>
</dbReference>
<sequence length="405" mass="43664">MSDAPMAIIALDEAGFVCCANATADRFFGRPLSPPNAAAISDLIEGFDRAALQSPTWVEDLNARARNAGEDPLWRARRHDGVHAFVDVQAARFSARNGKFVTLFIQDMTTAVTAETALLEVRLQIIHNWRLSSLGEMASMVAHEVNQPLSAAINYLAAAETAVKKPGPNTANAPELMAAARAQVKRAADIILRLRALMIHEKRYQARERVAEVIEEIMPILVSHARETKAEVSSRIDPAAYTYCDRVQLQQVILNLARNAMEAPPNGVPRRVEISGRQTSQGYQILVSDNGPGVPADMAGKLFDPLVSSKSGGMGLGLSICRTIVEAHGGVIELVPSALGGAGFAFTLNANVHDLSTQGGASGARKRPKLNPGVAETDDWDRVRAQFVNADEYGCDSLEANRHRG</sequence>
<gene>
    <name evidence="11" type="ORF">GYM46_10855</name>
</gene>
<dbReference type="PANTHER" id="PTHR43065">
    <property type="entry name" value="SENSOR HISTIDINE KINASE"/>
    <property type="match status" value="1"/>
</dbReference>
<dbReference type="Gene3D" id="3.30.565.10">
    <property type="entry name" value="Histidine kinase-like ATPase, C-terminal domain"/>
    <property type="match status" value="1"/>
</dbReference>
<keyword evidence="3" id="KW-0597">Phosphoprotein</keyword>
<evidence type="ECO:0000256" key="3">
    <source>
        <dbReference type="ARBA" id="ARBA00022553"/>
    </source>
</evidence>
<evidence type="ECO:0000256" key="4">
    <source>
        <dbReference type="ARBA" id="ARBA00022679"/>
    </source>
</evidence>
<dbReference type="InterPro" id="IPR003594">
    <property type="entry name" value="HATPase_dom"/>
</dbReference>
<dbReference type="InterPro" id="IPR005467">
    <property type="entry name" value="His_kinase_dom"/>
</dbReference>
<dbReference type="CDD" id="cd00082">
    <property type="entry name" value="HisKA"/>
    <property type="match status" value="1"/>
</dbReference>
<dbReference type="SUPFAM" id="SSF47384">
    <property type="entry name" value="Homodimeric domain of signal transducing histidine kinase"/>
    <property type="match status" value="1"/>
</dbReference>